<evidence type="ECO:0000256" key="4">
    <source>
        <dbReference type="SAM" id="MobiDB-lite"/>
    </source>
</evidence>
<dbReference type="Gene3D" id="3.40.50.970">
    <property type="match status" value="1"/>
</dbReference>
<dbReference type="Pfam" id="PF00676">
    <property type="entry name" value="E1_dh"/>
    <property type="match status" value="1"/>
</dbReference>
<dbReference type="InterPro" id="IPR029061">
    <property type="entry name" value="THDP-binding"/>
</dbReference>
<name>A0AAD0N974_9BURK</name>
<proteinExistence type="predicted"/>
<dbReference type="GO" id="GO:0016624">
    <property type="term" value="F:oxidoreductase activity, acting on the aldehyde or oxo group of donors, disulfide as acceptor"/>
    <property type="evidence" value="ECO:0007669"/>
    <property type="project" value="InterPro"/>
</dbReference>
<dbReference type="InterPro" id="IPR001017">
    <property type="entry name" value="DH_E1"/>
</dbReference>
<sequence length="162" mass="17183">MVFFCENNGLIVSMRLKNVVPTTNIADYAAGYGVPGLIVDAPDAVAVYEATQDLRSRSRGQRPNADRGQGSAPSRSPGWRFAVVPHGQGRRRLGELPRSSGRASPVHERRRNAATGTLGCSSFPAARVAIVGGAQTSWVSPIRPAPVVGRRHTGELAEGPSE</sequence>
<evidence type="ECO:0000259" key="5">
    <source>
        <dbReference type="Pfam" id="PF00676"/>
    </source>
</evidence>
<evidence type="ECO:0000256" key="1">
    <source>
        <dbReference type="ARBA" id="ARBA00001964"/>
    </source>
</evidence>
<evidence type="ECO:0000256" key="3">
    <source>
        <dbReference type="ARBA" id="ARBA00023052"/>
    </source>
</evidence>
<feature type="region of interest" description="Disordered" evidence="4">
    <location>
        <begin position="53"/>
        <end position="114"/>
    </location>
</feature>
<keyword evidence="2" id="KW-0560">Oxidoreductase</keyword>
<keyword evidence="3" id="KW-0786">Thiamine pyrophosphate</keyword>
<evidence type="ECO:0000313" key="7">
    <source>
        <dbReference type="Proteomes" id="UP000244809"/>
    </source>
</evidence>
<dbReference type="AlphaFoldDB" id="A0AAD0N974"/>
<dbReference type="Proteomes" id="UP000244809">
    <property type="component" value="Chromosome 2"/>
</dbReference>
<dbReference type="EMBL" id="CP021068">
    <property type="protein sequence ID" value="AWG30339.1"/>
    <property type="molecule type" value="Genomic_DNA"/>
</dbReference>
<dbReference type="SUPFAM" id="SSF52518">
    <property type="entry name" value="Thiamin diphosphate-binding fold (THDP-binding)"/>
    <property type="match status" value="1"/>
</dbReference>
<comment type="cofactor">
    <cofactor evidence="1">
        <name>thiamine diphosphate</name>
        <dbReference type="ChEBI" id="CHEBI:58937"/>
    </cofactor>
</comment>
<evidence type="ECO:0000256" key="2">
    <source>
        <dbReference type="ARBA" id="ARBA00023002"/>
    </source>
</evidence>
<organism evidence="6 7">
    <name type="scientific">Burkholderia cenocepacia</name>
    <dbReference type="NCBI Taxonomy" id="95486"/>
    <lineage>
        <taxon>Bacteria</taxon>
        <taxon>Pseudomonadati</taxon>
        <taxon>Pseudomonadota</taxon>
        <taxon>Betaproteobacteria</taxon>
        <taxon>Burkholderiales</taxon>
        <taxon>Burkholderiaceae</taxon>
        <taxon>Burkholderia</taxon>
        <taxon>Burkholderia cepacia complex</taxon>
    </lineage>
</organism>
<reference evidence="6 7" key="1">
    <citation type="submission" date="2017-04" db="EMBL/GenBank/DDBJ databases">
        <title>Complete genome sequence of Burkholderia cenocepacia PC184 Midwest clone.</title>
        <authorList>
            <person name="Mulks M.H."/>
            <person name="Cooper V.S."/>
        </authorList>
    </citation>
    <scope>NUCLEOTIDE SEQUENCE [LARGE SCALE GENOMIC DNA]</scope>
    <source>
        <strain evidence="6 7">PC184 Mulks</strain>
    </source>
</reference>
<feature type="domain" description="Dehydrogenase E1 component" evidence="5">
    <location>
        <begin position="2"/>
        <end position="59"/>
    </location>
</feature>
<accession>A0AAD0N974</accession>
<protein>
    <recommendedName>
        <fullName evidence="5">Dehydrogenase E1 component domain-containing protein</fullName>
    </recommendedName>
</protein>
<gene>
    <name evidence="6" type="ORF">B9Z07_15730</name>
</gene>
<evidence type="ECO:0000313" key="6">
    <source>
        <dbReference type="EMBL" id="AWG30339.1"/>
    </source>
</evidence>